<evidence type="ECO:0000256" key="3">
    <source>
        <dbReference type="PROSITE-ProRule" id="PRU00169"/>
    </source>
</evidence>
<dbReference type="GO" id="GO:0000160">
    <property type="term" value="P:phosphorelay signal transduction system"/>
    <property type="evidence" value="ECO:0007669"/>
    <property type="project" value="InterPro"/>
</dbReference>
<dbReference type="Gene3D" id="3.40.50.2300">
    <property type="match status" value="1"/>
</dbReference>
<dbReference type="PANTHER" id="PTHR48105">
    <property type="entry name" value="THIOREDOXIN REDUCTASE 1-RELATED-RELATED"/>
    <property type="match status" value="1"/>
</dbReference>
<sequence>MKLPIILSIDDDPQVLQAVQQDLRKQYRKQYRIICTTSAQEALDSLTELKKKGEVVAMFLSDQRMPEMAGVDFLTKAKAIYPEAKRALLTAYSDIDAAVRAINEVQLDYYIAKPWDPPEEKLYPVLDDLLSDWQSNHKPDFEGLRLIGYQFSPRSHELKDFLAGNLFPYQWLDIETNSKAQELLDLYSVDRKDLPAVVLADGTVLSHPSLSELGEKLGLKPKAMESLYDLAIIGAGPAGLAAAVYGGSEGLKTILIDKRAPGGQAGTSSRIENYLGFPSGLSGADLARRAITQAQRFGVEFLAPQEVVEISSQGQYKHIRMADGSEVLTRAILLSTGVAYHKLENESLDKFTGAGVYYGAATTEAYAFKGQPVYIVGGGNSAGQGAMYLSRTASEVFICIRRSNLGETMSQYLIEQIKKTPNITLLPCTEIVEGLGNERLECLVLEDMNTQERRTVKAGGLFIFIGAKPLTDWIEMDIIKDNRGFIETGRSLARYDDFKRSWKLNREPYALETCSAGIFAAGDVRAGAMNRVASAVGEGAMAVSFVHKYLAEN</sequence>
<comment type="caution">
    <text evidence="5">The sequence shown here is derived from an EMBL/GenBank/DDBJ whole genome shotgun (WGS) entry which is preliminary data.</text>
</comment>
<organism evidence="5 6">
    <name type="scientific">Fibrisoma montanum</name>
    <dbReference type="NCBI Taxonomy" id="2305895"/>
    <lineage>
        <taxon>Bacteria</taxon>
        <taxon>Pseudomonadati</taxon>
        <taxon>Bacteroidota</taxon>
        <taxon>Cytophagia</taxon>
        <taxon>Cytophagales</taxon>
        <taxon>Spirosomataceae</taxon>
        <taxon>Fibrisoma</taxon>
    </lineage>
</organism>
<evidence type="ECO:0000313" key="5">
    <source>
        <dbReference type="EMBL" id="RIV18703.1"/>
    </source>
</evidence>
<dbReference type="InterPro" id="IPR011006">
    <property type="entry name" value="CheY-like_superfamily"/>
</dbReference>
<dbReference type="Proteomes" id="UP000283523">
    <property type="component" value="Unassembled WGS sequence"/>
</dbReference>
<feature type="modified residue" description="4-aspartylphosphate" evidence="3">
    <location>
        <position position="62"/>
    </location>
</feature>
<evidence type="ECO:0000256" key="1">
    <source>
        <dbReference type="ARBA" id="ARBA00022630"/>
    </source>
</evidence>
<dbReference type="Gene3D" id="3.40.30.10">
    <property type="entry name" value="Glutaredoxin"/>
    <property type="match status" value="1"/>
</dbReference>
<dbReference type="PRINTS" id="PR00368">
    <property type="entry name" value="FADPNR"/>
</dbReference>
<keyword evidence="3" id="KW-0597">Phosphoprotein</keyword>
<dbReference type="AlphaFoldDB" id="A0A418LZI6"/>
<protein>
    <submittedName>
        <fullName evidence="5">Response regulator</fullName>
    </submittedName>
</protein>
<name>A0A418LZI6_9BACT</name>
<reference evidence="5 6" key="1">
    <citation type="submission" date="2018-08" db="EMBL/GenBank/DDBJ databases">
        <title>Fibrisoma montanum sp. nov., isolated from Danxia mountain soil.</title>
        <authorList>
            <person name="Huang Y."/>
        </authorList>
    </citation>
    <scope>NUCLEOTIDE SEQUENCE [LARGE SCALE GENOMIC DNA]</scope>
    <source>
        <strain evidence="5 6">HYT19</strain>
    </source>
</reference>
<dbReference type="OrthoDB" id="109585at2"/>
<dbReference type="SUPFAM" id="SSF51905">
    <property type="entry name" value="FAD/NAD(P)-binding domain"/>
    <property type="match status" value="1"/>
</dbReference>
<dbReference type="Pfam" id="PF07992">
    <property type="entry name" value="Pyr_redox_2"/>
    <property type="match status" value="1"/>
</dbReference>
<keyword evidence="6" id="KW-1185">Reference proteome</keyword>
<evidence type="ECO:0000256" key="2">
    <source>
        <dbReference type="ARBA" id="ARBA00023002"/>
    </source>
</evidence>
<dbReference type="SMART" id="SM00448">
    <property type="entry name" value="REC"/>
    <property type="match status" value="1"/>
</dbReference>
<dbReference type="RefSeq" id="WP_119670941.1">
    <property type="nucleotide sequence ID" value="NZ_QXED01000010.1"/>
</dbReference>
<evidence type="ECO:0000313" key="6">
    <source>
        <dbReference type="Proteomes" id="UP000283523"/>
    </source>
</evidence>
<dbReference type="InterPro" id="IPR050097">
    <property type="entry name" value="Ferredoxin-NADP_redctase_2"/>
</dbReference>
<dbReference type="SUPFAM" id="SSF52172">
    <property type="entry name" value="CheY-like"/>
    <property type="match status" value="1"/>
</dbReference>
<feature type="domain" description="Response regulatory" evidence="4">
    <location>
        <begin position="5"/>
        <end position="128"/>
    </location>
</feature>
<dbReference type="EMBL" id="QXED01000010">
    <property type="protein sequence ID" value="RIV18703.1"/>
    <property type="molecule type" value="Genomic_DNA"/>
</dbReference>
<evidence type="ECO:0000259" key="4">
    <source>
        <dbReference type="PROSITE" id="PS50110"/>
    </source>
</evidence>
<accession>A0A418LZI6</accession>
<dbReference type="InterPro" id="IPR036188">
    <property type="entry name" value="FAD/NAD-bd_sf"/>
</dbReference>
<dbReference type="PRINTS" id="PR00469">
    <property type="entry name" value="PNDRDTASEII"/>
</dbReference>
<gene>
    <name evidence="5" type="ORF">DYU11_27425</name>
</gene>
<dbReference type="InterPro" id="IPR001789">
    <property type="entry name" value="Sig_transdc_resp-reg_receiver"/>
</dbReference>
<keyword evidence="2" id="KW-0560">Oxidoreductase</keyword>
<dbReference type="Pfam" id="PF00072">
    <property type="entry name" value="Response_reg"/>
    <property type="match status" value="1"/>
</dbReference>
<keyword evidence="1" id="KW-0285">Flavoprotein</keyword>
<proteinExistence type="predicted"/>
<dbReference type="PROSITE" id="PS50110">
    <property type="entry name" value="RESPONSE_REGULATORY"/>
    <property type="match status" value="1"/>
</dbReference>
<dbReference type="GO" id="GO:0016491">
    <property type="term" value="F:oxidoreductase activity"/>
    <property type="evidence" value="ECO:0007669"/>
    <property type="project" value="UniProtKB-KW"/>
</dbReference>
<dbReference type="Gene3D" id="3.50.50.60">
    <property type="entry name" value="FAD/NAD(P)-binding domain"/>
    <property type="match status" value="2"/>
</dbReference>
<dbReference type="InterPro" id="IPR023753">
    <property type="entry name" value="FAD/NAD-binding_dom"/>
</dbReference>